<dbReference type="PANTHER" id="PTHR16515:SF49">
    <property type="entry name" value="GASTRULA ZINC FINGER PROTEIN XLCGF49.1-LIKE-RELATED"/>
    <property type="match status" value="1"/>
</dbReference>
<evidence type="ECO:0000256" key="5">
    <source>
        <dbReference type="ARBA" id="ARBA00022833"/>
    </source>
</evidence>
<feature type="domain" description="C2H2-type" evidence="12">
    <location>
        <begin position="587"/>
        <end position="614"/>
    </location>
</feature>
<dbReference type="InterPro" id="IPR001214">
    <property type="entry name" value="SET_dom"/>
</dbReference>
<dbReference type="FunFam" id="3.30.160.60:FF:000358">
    <property type="entry name" value="zinc finger protein 24"/>
    <property type="match status" value="1"/>
</dbReference>
<dbReference type="CTD" id="79797"/>
<feature type="domain" description="C2H2-type" evidence="12">
    <location>
        <begin position="671"/>
        <end position="698"/>
    </location>
</feature>
<dbReference type="FunFam" id="3.30.160.60:FF:001136">
    <property type="entry name" value="Zinc finger protein 408"/>
    <property type="match status" value="1"/>
</dbReference>
<evidence type="ECO:0000256" key="3">
    <source>
        <dbReference type="ARBA" id="ARBA00022737"/>
    </source>
</evidence>
<feature type="domain" description="C2H2-type" evidence="12">
    <location>
        <begin position="845"/>
        <end position="872"/>
    </location>
</feature>
<sequence length="996" mass="111446">MLVNSLLLSLFFFSLSLIVCKQCQDPTSKCFQIHGFPVLVSDSLLQAGCCCLTLYSLPRGLALGPSLDQDSSMGIWCVGEGLQEGALFGPIEGDPETKGARADTGEQTRTVVWKDTSTLHKSFSWVSAVKKAKSAEEQNVSCLQLHGLLYLQVCKSMQPGTQMLLGTVECGERTAHEDERAWPQAAAALALTEVEAPTGANRSRSQQQCTMDCAPTALSDDVNILEMIEHEPSSKHGVQNVLRQKEISTKCSKQLLLKQEKCPDSLENVEEQMQVNHYPKTWKVHKKEIQAIADTRLIVTSKISSPLTGRLTKQDSMRSKAPDERSMELEATSNMAPSEKPTEQEFSRNMASSNRLRESGTAKTIALSGKLKTSEAESDMASSRNGTDEKAMGRLSARIPRKPKGENNILSYKRLKGLKAMSNTESNKRPLEQEVVTNERPSMPEIVVFSENNIEQVDLRAELKPNTTREEVSELNNSAPGGEGTLTTGRVQLKSPGKQHKDHMLDRVPQCFPEGKTMITREELVKKQNILEYSSKLKSGASQKEEQTSEVLMNAACVQQELSSGCAKEKHFVYQSGEQSNTSKRKYYCQDCGKAFSQLCHLKKHRFIHSGHKPFLCTECGKSYTSEESFKAHILFHRGLRPYKCRQCDKAYGTKRDLKEHEILHTGQRPFQCDECGKAFARRPSLRIHKKIHQVKVQPPESNKIYKCAICERELANPSSLRNHMRLHTGEKPYICPYCGKDFRQKSNLRGHLRLHTGEKPYKCQFCGDAFPQMPELRRHLISHTGEAHLCTICGKELKDPHTLRAHERLHTGERPFKCEQCGKAYPLATKLRRHQKSHLQEKSYKCEQCGLSYPLMQSLTRHQLVHKNREAGEVTEAVSALSCNDTEIHGLPKKVLSRKQRDSGRDTLVPEEPTLVLVRNCAADEADEISGNIQGTGTDSPVQLNDDNIIEITLSENTDKYIIVHSEDSPSQMVIIQDGASFSTVAEVVEVESGT</sequence>
<dbReference type="KEGG" id="muo:115468832"/>
<organism evidence="13 14">
    <name type="scientific">Microcaecilia unicolor</name>
    <dbReference type="NCBI Taxonomy" id="1415580"/>
    <lineage>
        <taxon>Eukaryota</taxon>
        <taxon>Metazoa</taxon>
        <taxon>Chordata</taxon>
        <taxon>Craniata</taxon>
        <taxon>Vertebrata</taxon>
        <taxon>Euteleostomi</taxon>
        <taxon>Amphibia</taxon>
        <taxon>Gymnophiona</taxon>
        <taxon>Siphonopidae</taxon>
        <taxon>Microcaecilia</taxon>
    </lineage>
</organism>
<keyword evidence="7" id="KW-0804">Transcription</keyword>
<evidence type="ECO:0000256" key="6">
    <source>
        <dbReference type="ARBA" id="ARBA00023015"/>
    </source>
</evidence>
<evidence type="ECO:0000256" key="4">
    <source>
        <dbReference type="ARBA" id="ARBA00022771"/>
    </source>
</evidence>
<dbReference type="InterPro" id="IPR050331">
    <property type="entry name" value="Zinc_finger"/>
</dbReference>
<protein>
    <submittedName>
        <fullName evidence="14">Zinc finger protein 408 isoform X1</fullName>
    </submittedName>
</protein>
<feature type="compositionally biased region" description="Basic and acidic residues" evidence="10">
    <location>
        <begin position="312"/>
        <end position="328"/>
    </location>
</feature>
<evidence type="ECO:0000256" key="7">
    <source>
        <dbReference type="ARBA" id="ARBA00023163"/>
    </source>
</evidence>
<dbReference type="Pfam" id="PF21549">
    <property type="entry name" value="PRDM2_PR"/>
    <property type="match status" value="1"/>
</dbReference>
<feature type="signal peptide" evidence="11">
    <location>
        <begin position="1"/>
        <end position="23"/>
    </location>
</feature>
<dbReference type="FunFam" id="3.30.160.60:FF:000759">
    <property type="entry name" value="zinc finger protein 16"/>
    <property type="match status" value="1"/>
</dbReference>
<dbReference type="SMART" id="SM00355">
    <property type="entry name" value="ZnF_C2H2"/>
    <property type="match status" value="10"/>
</dbReference>
<dbReference type="RefSeq" id="XP_030056724.1">
    <property type="nucleotide sequence ID" value="XM_030200864.1"/>
</dbReference>
<keyword evidence="13" id="KW-1185">Reference proteome</keyword>
<feature type="compositionally biased region" description="Polar residues" evidence="10">
    <location>
        <begin position="474"/>
        <end position="487"/>
    </location>
</feature>
<dbReference type="PANTHER" id="PTHR16515">
    <property type="entry name" value="PR DOMAIN ZINC FINGER PROTEIN"/>
    <property type="match status" value="1"/>
</dbReference>
<reference evidence="14" key="1">
    <citation type="submission" date="2025-08" db="UniProtKB">
        <authorList>
            <consortium name="RefSeq"/>
        </authorList>
    </citation>
    <scope>IDENTIFICATION</scope>
</reference>
<feature type="region of interest" description="Disordered" evidence="10">
    <location>
        <begin position="309"/>
        <end position="410"/>
    </location>
</feature>
<dbReference type="OrthoDB" id="8117402at2759"/>
<dbReference type="GeneID" id="115468832"/>
<evidence type="ECO:0000256" key="1">
    <source>
        <dbReference type="ARBA" id="ARBA00004123"/>
    </source>
</evidence>
<keyword evidence="5" id="KW-0862">Zinc</keyword>
<feature type="domain" description="C2H2-type" evidence="12">
    <location>
        <begin position="615"/>
        <end position="642"/>
    </location>
</feature>
<evidence type="ECO:0000256" key="11">
    <source>
        <dbReference type="SAM" id="SignalP"/>
    </source>
</evidence>
<dbReference type="GO" id="GO:0008270">
    <property type="term" value="F:zinc ion binding"/>
    <property type="evidence" value="ECO:0007669"/>
    <property type="project" value="UniProtKB-KW"/>
</dbReference>
<dbReference type="FunFam" id="3.30.160.60:FF:000849">
    <property type="entry name" value="Zinc finger protein 408"/>
    <property type="match status" value="2"/>
</dbReference>
<dbReference type="GO" id="GO:0005634">
    <property type="term" value="C:nucleus"/>
    <property type="evidence" value="ECO:0007669"/>
    <property type="project" value="UniProtKB-SubCell"/>
</dbReference>
<dbReference type="FunFam" id="3.30.160.60:FF:002169">
    <property type="entry name" value="Zgc:174573"/>
    <property type="match status" value="1"/>
</dbReference>
<evidence type="ECO:0000256" key="9">
    <source>
        <dbReference type="PROSITE-ProRule" id="PRU00042"/>
    </source>
</evidence>
<dbReference type="FunFam" id="3.30.160.60:FF:001101">
    <property type="entry name" value="Zinc finger protein 408"/>
    <property type="match status" value="1"/>
</dbReference>
<dbReference type="FunFam" id="3.30.160.60:FF:001616">
    <property type="entry name" value="zinc finger protein 408 isoform X2"/>
    <property type="match status" value="1"/>
</dbReference>
<dbReference type="Proteomes" id="UP000515156">
    <property type="component" value="Chromosome 4"/>
</dbReference>
<feature type="domain" description="C2H2-type" evidence="12">
    <location>
        <begin position="643"/>
        <end position="670"/>
    </location>
</feature>
<accession>A0A6P7Y1L6</accession>
<feature type="region of interest" description="Disordered" evidence="10">
    <location>
        <begin position="466"/>
        <end position="487"/>
    </location>
</feature>
<dbReference type="InParanoid" id="A0A6P7Y1L6"/>
<dbReference type="Gene3D" id="2.170.270.10">
    <property type="entry name" value="SET domain"/>
    <property type="match status" value="1"/>
</dbReference>
<dbReference type="Gene3D" id="3.30.160.60">
    <property type="entry name" value="Classic Zinc Finger"/>
    <property type="match status" value="10"/>
</dbReference>
<dbReference type="InterPro" id="IPR036236">
    <property type="entry name" value="Znf_C2H2_sf"/>
</dbReference>
<dbReference type="PROSITE" id="PS00028">
    <property type="entry name" value="ZINC_FINGER_C2H2_1"/>
    <property type="match status" value="10"/>
</dbReference>
<dbReference type="FunFam" id="3.30.160.60:FF:000100">
    <property type="entry name" value="Zinc finger 45-like"/>
    <property type="match status" value="1"/>
</dbReference>
<evidence type="ECO:0000256" key="10">
    <source>
        <dbReference type="SAM" id="MobiDB-lite"/>
    </source>
</evidence>
<feature type="domain" description="C2H2-type" evidence="12">
    <location>
        <begin position="789"/>
        <end position="816"/>
    </location>
</feature>
<dbReference type="Pfam" id="PF00096">
    <property type="entry name" value="zf-C2H2"/>
    <property type="match status" value="6"/>
</dbReference>
<evidence type="ECO:0000313" key="13">
    <source>
        <dbReference type="Proteomes" id="UP000515156"/>
    </source>
</evidence>
<dbReference type="SUPFAM" id="SSF57667">
    <property type="entry name" value="beta-beta-alpha zinc fingers"/>
    <property type="match status" value="5"/>
</dbReference>
<evidence type="ECO:0000256" key="8">
    <source>
        <dbReference type="ARBA" id="ARBA00023242"/>
    </source>
</evidence>
<feature type="chain" id="PRO_5028144874" evidence="11">
    <location>
        <begin position="24"/>
        <end position="996"/>
    </location>
</feature>
<dbReference type="InterPro" id="IPR046341">
    <property type="entry name" value="SET_dom_sf"/>
</dbReference>
<feature type="domain" description="C2H2-type" evidence="12">
    <location>
        <begin position="817"/>
        <end position="844"/>
    </location>
</feature>
<keyword evidence="2" id="KW-0479">Metal-binding</keyword>
<proteinExistence type="predicted"/>
<keyword evidence="8" id="KW-0539">Nucleus</keyword>
<keyword evidence="11" id="KW-0732">Signal</keyword>
<name>A0A6P7Y1L6_9AMPH</name>
<keyword evidence="4 9" id="KW-0863">Zinc-finger</keyword>
<comment type="subcellular location">
    <subcellularLocation>
        <location evidence="1">Nucleus</location>
    </subcellularLocation>
</comment>
<dbReference type="InterPro" id="IPR013087">
    <property type="entry name" value="Znf_C2H2_type"/>
</dbReference>
<evidence type="ECO:0000256" key="2">
    <source>
        <dbReference type="ARBA" id="ARBA00022723"/>
    </source>
</evidence>
<dbReference type="GO" id="GO:0010468">
    <property type="term" value="P:regulation of gene expression"/>
    <property type="evidence" value="ECO:0007669"/>
    <property type="project" value="TreeGrafter"/>
</dbReference>
<dbReference type="PROSITE" id="PS50157">
    <property type="entry name" value="ZINC_FINGER_C2H2_2"/>
    <property type="match status" value="10"/>
</dbReference>
<evidence type="ECO:0000259" key="12">
    <source>
        <dbReference type="PROSITE" id="PS50157"/>
    </source>
</evidence>
<feature type="domain" description="C2H2-type" evidence="12">
    <location>
        <begin position="762"/>
        <end position="789"/>
    </location>
</feature>
<dbReference type="FunCoup" id="A0A6P7Y1L6">
    <property type="interactions" value="1519"/>
</dbReference>
<feature type="domain" description="C2H2-type" evidence="12">
    <location>
        <begin position="706"/>
        <end position="733"/>
    </location>
</feature>
<dbReference type="AlphaFoldDB" id="A0A6P7Y1L6"/>
<evidence type="ECO:0000313" key="14">
    <source>
        <dbReference type="RefSeq" id="XP_030056724.1"/>
    </source>
</evidence>
<keyword evidence="3" id="KW-0677">Repeat</keyword>
<keyword evidence="6" id="KW-0805">Transcription regulation</keyword>
<feature type="domain" description="C2H2-type" evidence="12">
    <location>
        <begin position="734"/>
        <end position="761"/>
    </location>
</feature>
<gene>
    <name evidence="14" type="primary">ZNF408</name>
</gene>